<dbReference type="PANTHER" id="PTHR32309:SF13">
    <property type="entry name" value="FERRIC ENTEROBACTIN TRANSPORT PROTEIN FEPE"/>
    <property type="match status" value="1"/>
</dbReference>
<dbReference type="Proteomes" id="UP001501175">
    <property type="component" value="Unassembled WGS sequence"/>
</dbReference>
<keyword evidence="7" id="KW-0829">Tyrosine-protein kinase</keyword>
<accession>A0ABP8N2F2</accession>
<keyword evidence="10" id="KW-1133">Transmembrane helix</keyword>
<keyword evidence="10" id="KW-0812">Transmembrane</keyword>
<keyword evidence="10" id="KW-0472">Membrane</keyword>
<keyword evidence="3" id="KW-0808">Transferase</keyword>
<keyword evidence="9" id="KW-0175">Coiled coil</keyword>
<feature type="transmembrane region" description="Helical" evidence="10">
    <location>
        <begin position="484"/>
        <end position="503"/>
    </location>
</feature>
<reference evidence="14" key="1">
    <citation type="journal article" date="2019" name="Int. J. Syst. Evol. Microbiol.">
        <title>The Global Catalogue of Microorganisms (GCM) 10K type strain sequencing project: providing services to taxonomists for standard genome sequencing and annotation.</title>
        <authorList>
            <consortium name="The Broad Institute Genomics Platform"/>
            <consortium name="The Broad Institute Genome Sequencing Center for Infectious Disease"/>
            <person name="Wu L."/>
            <person name="Ma J."/>
        </authorList>
    </citation>
    <scope>NUCLEOTIDE SEQUENCE [LARGE SCALE GENOMIC DNA]</scope>
    <source>
        <strain evidence="14">JCM 17927</strain>
    </source>
</reference>
<evidence type="ECO:0000256" key="4">
    <source>
        <dbReference type="ARBA" id="ARBA00022741"/>
    </source>
</evidence>
<keyword evidence="6" id="KW-0067">ATP-binding</keyword>
<gene>
    <name evidence="13" type="ORF">GCM10023189_31940</name>
</gene>
<evidence type="ECO:0000313" key="14">
    <source>
        <dbReference type="Proteomes" id="UP001501175"/>
    </source>
</evidence>
<evidence type="ECO:0000256" key="10">
    <source>
        <dbReference type="SAM" id="Phobius"/>
    </source>
</evidence>
<evidence type="ECO:0000256" key="5">
    <source>
        <dbReference type="ARBA" id="ARBA00022777"/>
    </source>
</evidence>
<dbReference type="InterPro" id="IPR005702">
    <property type="entry name" value="Wzc-like_C"/>
</dbReference>
<name>A0ABP8N2F2_9BACT</name>
<sequence>MTELLNKSSDINKDYFRFLLQKYVRNWYWFLLSVLVALVVTFFVVTPLKYSYNVRASIVILDDENAAEAGNREFMQQLDIFSSAKIVENEIEILRSYTLARKVVENLGLDVDYTVKDGLKTKDIFKRSPVKLLVHSPDPSAYDEPFEVELREQEIVIDEVSHPYNRPVQTPLGRVTLQRNDSVPIHYNTLQITLRPKNVTVKSYVDRLRVSQASRSSSVLYLNLEDTAPDRGEAYLNRLIHFYDLVSLQQKNQVATNTLRFVEDRLGIISNELRDVEREVQSYKARAGIVDLSAESSLFLAKAQETDKELSTINLQLGALQELDRYIGGKTSRSNLAPATLGLADPTLNVLVGTVLDLEVQREKLVKTVPETTPAVEALDNQIRLTKANLADNISALRKILVNNQQKLQTNNRQVESLIRTVPEKERVLLEISRRLGIKTNLYNFLLQKREETALSYAAAVSNIRVVDPALANHNPSRPVKKNFYAFALVLGLLIPVAGFWLADFLNTKLSRKAQVEAAVEAPIVGEIIQSNTTDPLQITATSRTILAEQIRTLRTNLQFFDTANDGSRCILITSSVSGEGKSFISLNLGASLAFTGKRVILLELDMRKPKLHRYLNGDKTFGLSNYLAGQVELESIVQSVVDYQDLYFLPCGPVPPNPSELLSSSRMRQLFAELRQQFDVILIDTPPIGLVSDAQILAPHADITLYVLRYLYTNKSYLRNVAAYYKEKRFKNLALLVNGIQAGKDFDYSYGYGYDGYSYDYRNGYHVEEKVNGKAGHWYNRFIRLKDKV</sequence>
<dbReference type="Pfam" id="PF13807">
    <property type="entry name" value="GNVR"/>
    <property type="match status" value="1"/>
</dbReference>
<protein>
    <recommendedName>
        <fullName evidence="2">non-specific protein-tyrosine kinase</fullName>
        <ecNumber evidence="2">2.7.10.2</ecNumber>
    </recommendedName>
</protein>
<dbReference type="CDD" id="cd05387">
    <property type="entry name" value="BY-kinase"/>
    <property type="match status" value="1"/>
</dbReference>
<dbReference type="Pfam" id="PF13614">
    <property type="entry name" value="AAA_31"/>
    <property type="match status" value="1"/>
</dbReference>
<evidence type="ECO:0000256" key="8">
    <source>
        <dbReference type="ARBA" id="ARBA00051245"/>
    </source>
</evidence>
<keyword evidence="4" id="KW-0547">Nucleotide-binding</keyword>
<dbReference type="InterPro" id="IPR050445">
    <property type="entry name" value="Bact_polysacc_biosynth/exp"/>
</dbReference>
<evidence type="ECO:0000256" key="9">
    <source>
        <dbReference type="SAM" id="Coils"/>
    </source>
</evidence>
<dbReference type="InterPro" id="IPR027417">
    <property type="entry name" value="P-loop_NTPase"/>
</dbReference>
<evidence type="ECO:0000256" key="7">
    <source>
        <dbReference type="ARBA" id="ARBA00023137"/>
    </source>
</evidence>
<organism evidence="13 14">
    <name type="scientific">Nibrella saemangeumensis</name>
    <dbReference type="NCBI Taxonomy" id="1084526"/>
    <lineage>
        <taxon>Bacteria</taxon>
        <taxon>Pseudomonadati</taxon>
        <taxon>Bacteroidota</taxon>
        <taxon>Cytophagia</taxon>
        <taxon>Cytophagales</taxon>
        <taxon>Spirosomataceae</taxon>
        <taxon>Nibrella</taxon>
    </lineage>
</organism>
<dbReference type="NCBIfam" id="TIGR01007">
    <property type="entry name" value="eps_fam"/>
    <property type="match status" value="1"/>
</dbReference>
<dbReference type="EC" id="2.7.10.2" evidence="2"/>
<evidence type="ECO:0000313" key="13">
    <source>
        <dbReference type="EMBL" id="GAA4458932.1"/>
    </source>
</evidence>
<dbReference type="PANTHER" id="PTHR32309">
    <property type="entry name" value="TYROSINE-PROTEIN KINASE"/>
    <property type="match status" value="1"/>
</dbReference>
<dbReference type="InterPro" id="IPR032807">
    <property type="entry name" value="GNVR"/>
</dbReference>
<dbReference type="SUPFAM" id="SSF52540">
    <property type="entry name" value="P-loop containing nucleoside triphosphate hydrolases"/>
    <property type="match status" value="1"/>
</dbReference>
<dbReference type="EMBL" id="BAABHD010000030">
    <property type="protein sequence ID" value="GAA4458932.1"/>
    <property type="molecule type" value="Genomic_DNA"/>
</dbReference>
<evidence type="ECO:0000259" key="11">
    <source>
        <dbReference type="Pfam" id="PF13614"/>
    </source>
</evidence>
<evidence type="ECO:0000256" key="1">
    <source>
        <dbReference type="ARBA" id="ARBA00007316"/>
    </source>
</evidence>
<proteinExistence type="inferred from homology"/>
<keyword evidence="5" id="KW-0418">Kinase</keyword>
<evidence type="ECO:0000256" key="2">
    <source>
        <dbReference type="ARBA" id="ARBA00011903"/>
    </source>
</evidence>
<feature type="coiled-coil region" evidence="9">
    <location>
        <begin position="245"/>
        <end position="286"/>
    </location>
</feature>
<feature type="domain" description="Tyrosine-protein kinase G-rich" evidence="12">
    <location>
        <begin position="426"/>
        <end position="498"/>
    </location>
</feature>
<comment type="caution">
    <text evidence="13">The sequence shown here is derived from an EMBL/GenBank/DDBJ whole genome shotgun (WGS) entry which is preliminary data.</text>
</comment>
<comment type="similarity">
    <text evidence="1">Belongs to the CpsD/CapB family.</text>
</comment>
<comment type="catalytic activity">
    <reaction evidence="8">
        <text>L-tyrosyl-[protein] + ATP = O-phospho-L-tyrosyl-[protein] + ADP + H(+)</text>
        <dbReference type="Rhea" id="RHEA:10596"/>
        <dbReference type="Rhea" id="RHEA-COMP:10136"/>
        <dbReference type="Rhea" id="RHEA-COMP:20101"/>
        <dbReference type="ChEBI" id="CHEBI:15378"/>
        <dbReference type="ChEBI" id="CHEBI:30616"/>
        <dbReference type="ChEBI" id="CHEBI:46858"/>
        <dbReference type="ChEBI" id="CHEBI:61978"/>
        <dbReference type="ChEBI" id="CHEBI:456216"/>
        <dbReference type="EC" id="2.7.10.2"/>
    </reaction>
</comment>
<evidence type="ECO:0000256" key="3">
    <source>
        <dbReference type="ARBA" id="ARBA00022679"/>
    </source>
</evidence>
<evidence type="ECO:0000259" key="12">
    <source>
        <dbReference type="Pfam" id="PF13807"/>
    </source>
</evidence>
<evidence type="ECO:0000256" key="6">
    <source>
        <dbReference type="ARBA" id="ARBA00022840"/>
    </source>
</evidence>
<feature type="domain" description="AAA" evidence="11">
    <location>
        <begin position="569"/>
        <end position="689"/>
    </location>
</feature>
<dbReference type="InterPro" id="IPR025669">
    <property type="entry name" value="AAA_dom"/>
</dbReference>
<feature type="transmembrane region" description="Helical" evidence="10">
    <location>
        <begin position="27"/>
        <end position="45"/>
    </location>
</feature>
<dbReference type="Gene3D" id="3.40.50.300">
    <property type="entry name" value="P-loop containing nucleotide triphosphate hydrolases"/>
    <property type="match status" value="1"/>
</dbReference>
<keyword evidence="14" id="KW-1185">Reference proteome</keyword>